<sequence length="419" mass="46784">MPVIIKPDPDSPSGTNRDPVTSSPFSLLSKASPTHKLYPILRSSFRDRHSTRPPSSIAPDKNGFAHTVIRAWQQDLHLKLRPDDVWLAILTQFSFFVNGNAEALRPIFVTHEGQEELLVHVEGTIGSVDYGVIAQKLAAMAKERLVDPNIATTLLPNFTTTTPDDRAVASMVFMGVVNEYFAYRVRFGCGFPSVTLLGEPGDWADMLERVAWFGTLGHEETNAWTIRLTKVLEYMVASFDSPDDANIKDFWACAVHEAKSGMSGGIVTLSGWLSAFCWWDGSGERMRSYTDEELARKHLTGYRRLTLDDVEFPVIERKEVPPGVVAVPITLCQAEPTKAVLVAGSMGMQVTKEGEGQTVAQPASGWWLLADRGETFGRPRRTKEEIEAEKEKKRRWDDMTPIMVQPHPGGVKAWRRSRE</sequence>
<name>Q2GM43_CHAGB</name>
<feature type="compositionally biased region" description="Basic and acidic residues" evidence="1">
    <location>
        <begin position="378"/>
        <end position="398"/>
    </location>
</feature>
<dbReference type="eggNOG" id="ENOG502SKQ0">
    <property type="taxonomic scope" value="Eukaryota"/>
</dbReference>
<dbReference type="OMA" id="IVPELRW"/>
<accession>Q2GM43</accession>
<evidence type="ECO:0000313" key="3">
    <source>
        <dbReference type="Proteomes" id="UP000001056"/>
    </source>
</evidence>
<dbReference type="GeneID" id="4397205"/>
<dbReference type="InParanoid" id="Q2GM43"/>
<proteinExistence type="predicted"/>
<organism evidence="2 3">
    <name type="scientific">Chaetomium globosum (strain ATCC 6205 / CBS 148.51 / DSM 1962 / NBRC 6347 / NRRL 1970)</name>
    <name type="common">Soil fungus</name>
    <dbReference type="NCBI Taxonomy" id="306901"/>
    <lineage>
        <taxon>Eukaryota</taxon>
        <taxon>Fungi</taxon>
        <taxon>Dikarya</taxon>
        <taxon>Ascomycota</taxon>
        <taxon>Pezizomycotina</taxon>
        <taxon>Sordariomycetes</taxon>
        <taxon>Sordariomycetidae</taxon>
        <taxon>Sordariales</taxon>
        <taxon>Chaetomiaceae</taxon>
        <taxon>Chaetomium</taxon>
    </lineage>
</organism>
<dbReference type="InterPro" id="IPR025533">
    <property type="entry name" value="DUF4419"/>
</dbReference>
<keyword evidence="3" id="KW-1185">Reference proteome</keyword>
<feature type="region of interest" description="Disordered" evidence="1">
    <location>
        <begin position="378"/>
        <end position="419"/>
    </location>
</feature>
<gene>
    <name evidence="2" type="ORF">CHGG_10961</name>
</gene>
<dbReference type="EMBL" id="CH408036">
    <property type="protein sequence ID" value="EAQ83143.1"/>
    <property type="molecule type" value="Genomic_DNA"/>
</dbReference>
<reference evidence="3" key="1">
    <citation type="journal article" date="2015" name="Genome Announc.">
        <title>Draft genome sequence of the cellulolytic fungus Chaetomium globosum.</title>
        <authorList>
            <person name="Cuomo C.A."/>
            <person name="Untereiner W.A."/>
            <person name="Ma L.-J."/>
            <person name="Grabherr M."/>
            <person name="Birren B.W."/>
        </authorList>
    </citation>
    <scope>NUCLEOTIDE SEQUENCE [LARGE SCALE GENOMIC DNA]</scope>
    <source>
        <strain evidence="3">ATCC 6205 / CBS 148.51 / DSM 1962 / NBRC 6347 / NRRL 1970</strain>
    </source>
</reference>
<dbReference type="AlphaFoldDB" id="Q2GM43"/>
<dbReference type="VEuPathDB" id="FungiDB:CHGG_10961"/>
<dbReference type="OrthoDB" id="9978173at2759"/>
<dbReference type="RefSeq" id="XP_001226228.1">
    <property type="nucleotide sequence ID" value="XM_001226227.1"/>
</dbReference>
<dbReference type="HOGENOM" id="CLU_037155_2_0_1"/>
<feature type="compositionally biased region" description="Polar residues" evidence="1">
    <location>
        <begin position="12"/>
        <end position="28"/>
    </location>
</feature>
<dbReference type="PANTHER" id="PTHR31252:SF11">
    <property type="entry name" value="DUF4419 DOMAIN-CONTAINING PROTEIN"/>
    <property type="match status" value="1"/>
</dbReference>
<dbReference type="Proteomes" id="UP000001056">
    <property type="component" value="Unassembled WGS sequence"/>
</dbReference>
<evidence type="ECO:0000256" key="1">
    <source>
        <dbReference type="SAM" id="MobiDB-lite"/>
    </source>
</evidence>
<evidence type="ECO:0000313" key="2">
    <source>
        <dbReference type="EMBL" id="EAQ83143.1"/>
    </source>
</evidence>
<protein>
    <recommendedName>
        <fullName evidence="4">DUF4419 domain-containing protein</fullName>
    </recommendedName>
</protein>
<dbReference type="Pfam" id="PF14388">
    <property type="entry name" value="DUF4419"/>
    <property type="match status" value="1"/>
</dbReference>
<feature type="region of interest" description="Disordered" evidence="1">
    <location>
        <begin position="1"/>
        <end position="28"/>
    </location>
</feature>
<dbReference type="PANTHER" id="PTHR31252">
    <property type="entry name" value="DUF4419 DOMAIN-CONTAINING PROTEIN"/>
    <property type="match status" value="1"/>
</dbReference>
<evidence type="ECO:0008006" key="4">
    <source>
        <dbReference type="Google" id="ProtNLM"/>
    </source>
</evidence>